<keyword evidence="2 4" id="KW-0863">Zinc-finger</keyword>
<gene>
    <name evidence="6" type="ORF">ZIOFF_016056</name>
</gene>
<organism evidence="6 7">
    <name type="scientific">Zingiber officinale</name>
    <name type="common">Ginger</name>
    <name type="synonym">Amomum zingiber</name>
    <dbReference type="NCBI Taxonomy" id="94328"/>
    <lineage>
        <taxon>Eukaryota</taxon>
        <taxon>Viridiplantae</taxon>
        <taxon>Streptophyta</taxon>
        <taxon>Embryophyta</taxon>
        <taxon>Tracheophyta</taxon>
        <taxon>Spermatophyta</taxon>
        <taxon>Magnoliopsida</taxon>
        <taxon>Liliopsida</taxon>
        <taxon>Zingiberales</taxon>
        <taxon>Zingiberaceae</taxon>
        <taxon>Zingiber</taxon>
    </lineage>
</organism>
<feature type="domain" description="RING-type" evidence="5">
    <location>
        <begin position="73"/>
        <end position="103"/>
    </location>
</feature>
<dbReference type="InterPro" id="IPR013083">
    <property type="entry name" value="Znf_RING/FYVE/PHD"/>
</dbReference>
<dbReference type="Gene3D" id="3.30.40.10">
    <property type="entry name" value="Zinc/RING finger domain, C3HC4 (zinc finger)"/>
    <property type="match status" value="1"/>
</dbReference>
<dbReference type="AlphaFoldDB" id="A0A8J5LUL5"/>
<reference evidence="6 7" key="1">
    <citation type="submission" date="2020-08" db="EMBL/GenBank/DDBJ databases">
        <title>Plant Genome Project.</title>
        <authorList>
            <person name="Zhang R.-G."/>
        </authorList>
    </citation>
    <scope>NUCLEOTIDE SEQUENCE [LARGE SCALE GENOMIC DNA]</scope>
    <source>
        <tissue evidence="6">Rhizome</tissue>
    </source>
</reference>
<dbReference type="GO" id="GO:0005634">
    <property type="term" value="C:nucleus"/>
    <property type="evidence" value="ECO:0007669"/>
    <property type="project" value="TreeGrafter"/>
</dbReference>
<dbReference type="GO" id="GO:0006511">
    <property type="term" value="P:ubiquitin-dependent protein catabolic process"/>
    <property type="evidence" value="ECO:0007669"/>
    <property type="project" value="TreeGrafter"/>
</dbReference>
<dbReference type="EMBL" id="JACMSC010000004">
    <property type="protein sequence ID" value="KAG6526079.1"/>
    <property type="molecule type" value="Genomic_DNA"/>
</dbReference>
<evidence type="ECO:0000256" key="2">
    <source>
        <dbReference type="ARBA" id="ARBA00022771"/>
    </source>
</evidence>
<comment type="caution">
    <text evidence="6">The sequence shown here is derived from an EMBL/GenBank/DDBJ whole genome shotgun (WGS) entry which is preliminary data.</text>
</comment>
<dbReference type="GO" id="GO:0061630">
    <property type="term" value="F:ubiquitin protein ligase activity"/>
    <property type="evidence" value="ECO:0007669"/>
    <property type="project" value="TreeGrafter"/>
</dbReference>
<evidence type="ECO:0000313" key="7">
    <source>
        <dbReference type="Proteomes" id="UP000734854"/>
    </source>
</evidence>
<dbReference type="GO" id="GO:0008270">
    <property type="term" value="F:zinc ion binding"/>
    <property type="evidence" value="ECO:0007669"/>
    <property type="project" value="UniProtKB-KW"/>
</dbReference>
<evidence type="ECO:0000256" key="1">
    <source>
        <dbReference type="ARBA" id="ARBA00022723"/>
    </source>
</evidence>
<accession>A0A8J5LUL5</accession>
<protein>
    <recommendedName>
        <fullName evidence="5">RING-type domain-containing protein</fullName>
    </recommendedName>
</protein>
<dbReference type="Proteomes" id="UP000734854">
    <property type="component" value="Unassembled WGS sequence"/>
</dbReference>
<keyword evidence="3" id="KW-0862">Zinc</keyword>
<keyword evidence="1" id="KW-0479">Metal-binding</keyword>
<dbReference type="InterPro" id="IPR001841">
    <property type="entry name" value="Znf_RING"/>
</dbReference>
<name>A0A8J5LUL5_ZINOF</name>
<dbReference type="InterPro" id="IPR051834">
    <property type="entry name" value="RING_finger_E3_ligase"/>
</dbReference>
<evidence type="ECO:0000256" key="4">
    <source>
        <dbReference type="PROSITE-ProRule" id="PRU00175"/>
    </source>
</evidence>
<keyword evidence="7" id="KW-1185">Reference proteome</keyword>
<evidence type="ECO:0000259" key="5">
    <source>
        <dbReference type="PROSITE" id="PS50089"/>
    </source>
</evidence>
<evidence type="ECO:0000313" key="6">
    <source>
        <dbReference type="EMBL" id="KAG6526079.1"/>
    </source>
</evidence>
<evidence type="ECO:0000256" key="3">
    <source>
        <dbReference type="ARBA" id="ARBA00022833"/>
    </source>
</evidence>
<dbReference type="SUPFAM" id="SSF57850">
    <property type="entry name" value="RING/U-box"/>
    <property type="match status" value="1"/>
</dbReference>
<sequence length="186" mass="21095">MRLLMNDEMRLVNHGEPDAESLVEWFESGSLAPSSRAETDGYVQYANRPPGLSSKAFSNLRMEVYVERAFLDCSICLERFVEGEELIQLSCRHRFHPDCLEPWAKIYIWSLGSVGSKKLTSHLKFRSWQILEGVSKKFLTCKDDTRMGLNKAMSTPATGPAWEQPLISIDLDLKYEVTGSHECGMA</sequence>
<dbReference type="PANTHER" id="PTHR45931:SF3">
    <property type="entry name" value="RING ZINC FINGER-CONTAINING PROTEIN"/>
    <property type="match status" value="1"/>
</dbReference>
<dbReference type="Pfam" id="PF17123">
    <property type="entry name" value="zf-RING_11"/>
    <property type="match status" value="1"/>
</dbReference>
<dbReference type="PROSITE" id="PS50089">
    <property type="entry name" value="ZF_RING_2"/>
    <property type="match status" value="1"/>
</dbReference>
<proteinExistence type="predicted"/>
<dbReference type="PANTHER" id="PTHR45931">
    <property type="entry name" value="SI:CH211-59O9.10"/>
    <property type="match status" value="1"/>
</dbReference>